<sequence length="675" mass="71856">MPPPPPPPQFCPAWCAQKTQPWEGLCTWNGCGGCTECPVVLCASTETHNLIDFSLATLQNNNLGGAGPDPDDSPENMHLASVGMTADGEPFDLIITSETEYVPRNAANHNGINGAIPQINLGQNETVTLRFDFVDSNGQPVVLSEFFFTYYDLDQETDLPSGAESLTASGFVKYDVDPNTELDISTAPDGSVTFSSTRRGTLDDNPTDPLSLTSEQLSRSVTLLYRDTSTVRLTYSTTAAVCSPTPCGGRNFLFAGVNPFPVVDPCCLSPRGPPPFPPPQPPPPPALPVPPSSPCICASDETHNLIDFSLATLQNNNLGGAGPDPDDSPENMHLASVGMTADGEPFDLIITSETEYVPRNAANHNGINGAIPQINLGQNETVTLRFDFVDSNGQPVVLSEFFFTYYDLDQETDLPSGAESLTASGFVKYDVDPNTELDISTALDGSVTFSSTRRGTLDDNPTDPLSLTSEQRSRSVTLLYRDTSTVRLTYSTTAAVCSPTPCGGRNFLFAGVDCQGSPSPACNAFYESLSSKPFADAIYAAVSEATSELLNASTTIEMSVSDSTQLQIQTTFDSPTLIEILQSSNDGPCSGTTLCTVTVVTYNSSSTADCGPETVTAVVITREYLYSNDSEFETLAQPVANLSMQAARNVTNSDCLNQTIILDAATKAISARVTA</sequence>
<evidence type="ECO:0000313" key="3">
    <source>
        <dbReference type="Proteomes" id="UP000013827"/>
    </source>
</evidence>
<keyword evidence="3" id="KW-1185">Reference proteome</keyword>
<dbReference type="GeneID" id="17253190"/>
<dbReference type="KEGG" id="ehx:EMIHUDRAFT_198762"/>
<proteinExistence type="predicted"/>
<dbReference type="Proteomes" id="UP000013827">
    <property type="component" value="Unassembled WGS sequence"/>
</dbReference>
<dbReference type="EnsemblProtists" id="EOD07323">
    <property type="protein sequence ID" value="EOD07323"/>
    <property type="gene ID" value="EMIHUDRAFT_198762"/>
</dbReference>
<dbReference type="PaxDb" id="2903-EOD07323"/>
<protein>
    <submittedName>
        <fullName evidence="2">Uncharacterized protein</fullName>
    </submittedName>
</protein>
<reference evidence="2" key="2">
    <citation type="submission" date="2024-10" db="UniProtKB">
        <authorList>
            <consortium name="EnsemblProtists"/>
        </authorList>
    </citation>
    <scope>IDENTIFICATION</scope>
</reference>
<evidence type="ECO:0000256" key="1">
    <source>
        <dbReference type="SAM" id="MobiDB-lite"/>
    </source>
</evidence>
<dbReference type="AlphaFoldDB" id="A0A0D3I7T8"/>
<feature type="region of interest" description="Disordered" evidence="1">
    <location>
        <begin position="182"/>
        <end position="212"/>
    </location>
</feature>
<organism evidence="2 3">
    <name type="scientific">Emiliania huxleyi (strain CCMP1516)</name>
    <dbReference type="NCBI Taxonomy" id="280463"/>
    <lineage>
        <taxon>Eukaryota</taxon>
        <taxon>Haptista</taxon>
        <taxon>Haptophyta</taxon>
        <taxon>Prymnesiophyceae</taxon>
        <taxon>Isochrysidales</taxon>
        <taxon>Noelaerhabdaceae</taxon>
        <taxon>Emiliania</taxon>
    </lineage>
</organism>
<reference evidence="3" key="1">
    <citation type="journal article" date="2013" name="Nature">
        <title>Pan genome of the phytoplankton Emiliania underpins its global distribution.</title>
        <authorList>
            <person name="Read B.A."/>
            <person name="Kegel J."/>
            <person name="Klute M.J."/>
            <person name="Kuo A."/>
            <person name="Lefebvre S.C."/>
            <person name="Maumus F."/>
            <person name="Mayer C."/>
            <person name="Miller J."/>
            <person name="Monier A."/>
            <person name="Salamov A."/>
            <person name="Young J."/>
            <person name="Aguilar M."/>
            <person name="Claverie J.M."/>
            <person name="Frickenhaus S."/>
            <person name="Gonzalez K."/>
            <person name="Herman E.K."/>
            <person name="Lin Y.C."/>
            <person name="Napier J."/>
            <person name="Ogata H."/>
            <person name="Sarno A.F."/>
            <person name="Shmutz J."/>
            <person name="Schroeder D."/>
            <person name="de Vargas C."/>
            <person name="Verret F."/>
            <person name="von Dassow P."/>
            <person name="Valentin K."/>
            <person name="Van de Peer Y."/>
            <person name="Wheeler G."/>
            <person name="Dacks J.B."/>
            <person name="Delwiche C.F."/>
            <person name="Dyhrman S.T."/>
            <person name="Glockner G."/>
            <person name="John U."/>
            <person name="Richards T."/>
            <person name="Worden A.Z."/>
            <person name="Zhang X."/>
            <person name="Grigoriev I.V."/>
            <person name="Allen A.E."/>
            <person name="Bidle K."/>
            <person name="Borodovsky M."/>
            <person name="Bowler C."/>
            <person name="Brownlee C."/>
            <person name="Cock J.M."/>
            <person name="Elias M."/>
            <person name="Gladyshev V.N."/>
            <person name="Groth M."/>
            <person name="Guda C."/>
            <person name="Hadaegh A."/>
            <person name="Iglesias-Rodriguez M.D."/>
            <person name="Jenkins J."/>
            <person name="Jones B.M."/>
            <person name="Lawson T."/>
            <person name="Leese F."/>
            <person name="Lindquist E."/>
            <person name="Lobanov A."/>
            <person name="Lomsadze A."/>
            <person name="Malik S.B."/>
            <person name="Marsh M.E."/>
            <person name="Mackinder L."/>
            <person name="Mock T."/>
            <person name="Mueller-Roeber B."/>
            <person name="Pagarete A."/>
            <person name="Parker M."/>
            <person name="Probert I."/>
            <person name="Quesneville H."/>
            <person name="Raines C."/>
            <person name="Rensing S.A."/>
            <person name="Riano-Pachon D.M."/>
            <person name="Richier S."/>
            <person name="Rokitta S."/>
            <person name="Shiraiwa Y."/>
            <person name="Soanes D.M."/>
            <person name="van der Giezen M."/>
            <person name="Wahlund T.M."/>
            <person name="Williams B."/>
            <person name="Wilson W."/>
            <person name="Wolfe G."/>
            <person name="Wurch L.L."/>
        </authorList>
    </citation>
    <scope>NUCLEOTIDE SEQUENCE</scope>
</reference>
<name>A0A0D3I7T8_EMIH1</name>
<dbReference type="HOGENOM" id="CLU_407381_0_0_1"/>
<accession>A0A0D3I7T8</accession>
<evidence type="ECO:0000313" key="2">
    <source>
        <dbReference type="EnsemblProtists" id="EOD07323"/>
    </source>
</evidence>
<dbReference type="RefSeq" id="XP_005759752.1">
    <property type="nucleotide sequence ID" value="XM_005759695.1"/>
</dbReference>
<feature type="region of interest" description="Disordered" evidence="1">
    <location>
        <begin position="450"/>
        <end position="470"/>
    </location>
</feature>